<dbReference type="GO" id="GO:0045900">
    <property type="term" value="P:negative regulation of translational elongation"/>
    <property type="evidence" value="ECO:0007669"/>
    <property type="project" value="TreeGrafter"/>
</dbReference>
<dbReference type="InterPro" id="IPR036567">
    <property type="entry name" value="RHF-like"/>
</dbReference>
<evidence type="ECO:0000256" key="5">
    <source>
        <dbReference type="ARBA" id="ARBA00041319"/>
    </source>
</evidence>
<dbReference type="SUPFAM" id="SSF69754">
    <property type="entry name" value="Ribosome binding protein Y (YfiA homologue)"/>
    <property type="match status" value="1"/>
</dbReference>
<dbReference type="EMBL" id="CP012154">
    <property type="protein sequence ID" value="AKS42796.1"/>
    <property type="molecule type" value="Genomic_DNA"/>
</dbReference>
<dbReference type="Proteomes" id="UP000066624">
    <property type="component" value="Chromosome"/>
</dbReference>
<dbReference type="STRING" id="1579979.WM2015_2434"/>
<dbReference type="NCBIfam" id="TIGR00741">
    <property type="entry name" value="yfiA"/>
    <property type="match status" value="1"/>
</dbReference>
<name>A0A0K0XYU5_9GAMM</name>
<dbReference type="PANTHER" id="PTHR33231">
    <property type="entry name" value="30S RIBOSOMAL PROTEIN"/>
    <property type="match status" value="1"/>
</dbReference>
<evidence type="ECO:0000256" key="3">
    <source>
        <dbReference type="ARBA" id="ARBA00038695"/>
    </source>
</evidence>
<evidence type="ECO:0000313" key="6">
    <source>
        <dbReference type="EMBL" id="AKS42796.1"/>
    </source>
</evidence>
<accession>A0A0K0XYU5</accession>
<dbReference type="Pfam" id="PF02482">
    <property type="entry name" value="Ribosomal_S30AE"/>
    <property type="match status" value="1"/>
</dbReference>
<dbReference type="FunFam" id="3.30.160.100:FF:000001">
    <property type="entry name" value="Ribosome hibernation promoting factor"/>
    <property type="match status" value="1"/>
</dbReference>
<protein>
    <recommendedName>
        <fullName evidence="4">Ribosome hibernation promoting factor</fullName>
    </recommendedName>
    <alternativeName>
        <fullName evidence="5">Hibernation factor HPF</fullName>
    </alternativeName>
</protein>
<evidence type="ECO:0000256" key="1">
    <source>
        <dbReference type="ARBA" id="ARBA00022845"/>
    </source>
</evidence>
<evidence type="ECO:0000313" key="7">
    <source>
        <dbReference type="Proteomes" id="UP000066624"/>
    </source>
</evidence>
<organism evidence="6 7">
    <name type="scientific">Wenzhouxiangella marina</name>
    <dbReference type="NCBI Taxonomy" id="1579979"/>
    <lineage>
        <taxon>Bacteria</taxon>
        <taxon>Pseudomonadati</taxon>
        <taxon>Pseudomonadota</taxon>
        <taxon>Gammaproteobacteria</taxon>
        <taxon>Chromatiales</taxon>
        <taxon>Wenzhouxiangellaceae</taxon>
        <taxon>Wenzhouxiangella</taxon>
    </lineage>
</organism>
<keyword evidence="7" id="KW-1185">Reference proteome</keyword>
<dbReference type="Gene3D" id="3.30.160.100">
    <property type="entry name" value="Ribosome hibernation promotion factor-like"/>
    <property type="match status" value="1"/>
</dbReference>
<evidence type="ECO:0000256" key="4">
    <source>
        <dbReference type="ARBA" id="ARBA00041148"/>
    </source>
</evidence>
<keyword evidence="1" id="KW-0810">Translation regulation</keyword>
<dbReference type="RefSeq" id="WP_049726326.1">
    <property type="nucleotide sequence ID" value="NZ_CP012154.1"/>
</dbReference>
<dbReference type="InterPro" id="IPR003489">
    <property type="entry name" value="RHF/RaiA"/>
</dbReference>
<evidence type="ECO:0000256" key="2">
    <source>
        <dbReference type="ARBA" id="ARBA00038434"/>
    </source>
</evidence>
<reference evidence="6 7" key="1">
    <citation type="submission" date="2015-07" db="EMBL/GenBank/DDBJ databases">
        <authorList>
            <person name="Noorani M."/>
        </authorList>
    </citation>
    <scope>NUCLEOTIDE SEQUENCE [LARGE SCALE GENOMIC DNA]</scope>
    <source>
        <strain evidence="6 7">KCTC 42284</strain>
    </source>
</reference>
<dbReference type="KEGG" id="wma:WM2015_2434"/>
<gene>
    <name evidence="6" type="ORF">WM2015_2434</name>
</gene>
<comment type="subunit">
    <text evidence="3">Associates exclusively with 100S ribosomes, which are dimers of 70S ribosomes.</text>
</comment>
<proteinExistence type="inferred from homology"/>
<dbReference type="GO" id="GO:0022627">
    <property type="term" value="C:cytosolic small ribosomal subunit"/>
    <property type="evidence" value="ECO:0007669"/>
    <property type="project" value="TreeGrafter"/>
</dbReference>
<dbReference type="CDD" id="cd00552">
    <property type="entry name" value="RaiA"/>
    <property type="match status" value="1"/>
</dbReference>
<dbReference type="InterPro" id="IPR050574">
    <property type="entry name" value="HPF/YfiA_ribosome-assoc"/>
</dbReference>
<dbReference type="GO" id="GO:0043024">
    <property type="term" value="F:ribosomal small subunit binding"/>
    <property type="evidence" value="ECO:0007669"/>
    <property type="project" value="TreeGrafter"/>
</dbReference>
<dbReference type="PATRIC" id="fig|1579979.3.peg.2490"/>
<dbReference type="OrthoDB" id="9795980at2"/>
<sequence length="108" mass="12337">MQIEITGQNVDVTQALRAYITEKCERFERHFDNLISAHFVLRLEKVQHMVEATIAVGGRTNPIFAEVHDENMYAAIDALADKLDRQVRRHKQKVTDHHRSASRAAEAG</sequence>
<dbReference type="PANTHER" id="PTHR33231:SF1">
    <property type="entry name" value="30S RIBOSOMAL PROTEIN"/>
    <property type="match status" value="1"/>
</dbReference>
<dbReference type="AlphaFoldDB" id="A0A0K0XYU5"/>
<comment type="similarity">
    <text evidence="2">Belongs to the HPF/YfiA ribosome-associated protein family. Short HPF subfamily.</text>
</comment>